<name>A0ABM9WU23_VIBAE</name>
<feature type="transmembrane region" description="Helical" evidence="9">
    <location>
        <begin position="96"/>
        <end position="121"/>
    </location>
</feature>
<dbReference type="NCBIfam" id="NF003348">
    <property type="entry name" value="PRK04375.1-1"/>
    <property type="match status" value="1"/>
</dbReference>
<comment type="subcellular location">
    <subcellularLocation>
        <location evidence="9">Cell inner membrane</location>
        <topology evidence="9">Multi-pass membrane protein</topology>
    </subcellularLocation>
    <subcellularLocation>
        <location evidence="1">Membrane</location>
        <topology evidence="1">Multi-pass membrane protein</topology>
    </subcellularLocation>
</comment>
<keyword evidence="3 9" id="KW-0808">Transferase</keyword>
<feature type="transmembrane region" description="Helical" evidence="9">
    <location>
        <begin position="195"/>
        <end position="215"/>
    </location>
</feature>
<comment type="pathway">
    <text evidence="9">Porphyrin-containing compound metabolism; heme O biosynthesis; heme O from protoheme: step 1/1.</text>
</comment>
<evidence type="ECO:0000256" key="9">
    <source>
        <dbReference type="HAMAP-Rule" id="MF_00154"/>
    </source>
</evidence>
<dbReference type="InterPro" id="IPR000537">
    <property type="entry name" value="UbiA_prenyltransferase"/>
</dbReference>
<evidence type="ECO:0000313" key="11">
    <source>
        <dbReference type="Proteomes" id="UP000242664"/>
    </source>
</evidence>
<keyword evidence="5 9" id="KW-1133">Transmembrane helix</keyword>
<dbReference type="Proteomes" id="UP000242664">
    <property type="component" value="Unassembled WGS sequence"/>
</dbReference>
<sequence>MCISADICSLQILLAHGNKNIRRTLEPCITDVYRYCCTYPYRWLGMDHLQHERQHEVVGQGMLKSYLSITKPGIIFGNLISVAAGFFLAAKTEPASLMLFVTTLVGVGLVIASGCVVNNIFDRDIDQKMARTRNRETVKGNINIDIAFVYALALLLVGTALLFIRVNPLSAVVVLLGYVYYVFFYTMWYKRNSVYGTLVGSISGAVPPLVGYLAVTNFISLEAILLFTMFCLWQMPHSYAIAMFRMQDYREAGIPVLPVKEGIHKAHRHMKAYVVAFGAVSLGLFLLGEAGYEYLAVAAVVCFMWTKVTFRSIDDSNYIAWSKSVFKVSLLVVMGISGVLGLELIPLPFIY</sequence>
<dbReference type="HAMAP" id="MF_00154">
    <property type="entry name" value="CyoE_CtaB"/>
    <property type="match status" value="1"/>
</dbReference>
<gene>
    <name evidence="9 10" type="primary">cyoE</name>
    <name evidence="10" type="ORF">VEx25_B0404</name>
</gene>
<reference evidence="11" key="1">
    <citation type="submission" date="2006-10" db="EMBL/GenBank/DDBJ databases">
        <authorList>
            <person name="Heidelberg J."/>
            <person name="Sebastian Y."/>
        </authorList>
    </citation>
    <scope>NUCLEOTIDE SEQUENCE [LARGE SCALE GENOMIC DNA]</scope>
    <source>
        <strain evidence="11">EX25</strain>
    </source>
</reference>
<dbReference type="PANTHER" id="PTHR43448:SF2">
    <property type="entry name" value="PROTOHEME IX FARNESYLTRANSFERASE, MITOCHONDRIAL"/>
    <property type="match status" value="1"/>
</dbReference>
<evidence type="ECO:0000256" key="5">
    <source>
        <dbReference type="ARBA" id="ARBA00022989"/>
    </source>
</evidence>
<keyword evidence="7 9" id="KW-0472">Membrane</keyword>
<evidence type="ECO:0000256" key="6">
    <source>
        <dbReference type="ARBA" id="ARBA00023133"/>
    </source>
</evidence>
<organism evidence="10 11">
    <name type="scientific">Vibrio antiquarius (strain Ex25)</name>
    <dbReference type="NCBI Taxonomy" id="150340"/>
    <lineage>
        <taxon>Bacteria</taxon>
        <taxon>Pseudomonadati</taxon>
        <taxon>Pseudomonadota</taxon>
        <taxon>Gammaproteobacteria</taxon>
        <taxon>Vibrionales</taxon>
        <taxon>Vibrionaceae</taxon>
        <taxon>Vibrio</taxon>
        <taxon>Vibrio diabolicus subgroup</taxon>
    </lineage>
</organism>
<feature type="transmembrane region" description="Helical" evidence="9">
    <location>
        <begin position="142"/>
        <end position="163"/>
    </location>
</feature>
<keyword evidence="2 9" id="KW-1003">Cell membrane</keyword>
<comment type="catalytic activity">
    <reaction evidence="8 9">
        <text>heme b + (2E,6E)-farnesyl diphosphate + H2O = Fe(II)-heme o + diphosphate</text>
        <dbReference type="Rhea" id="RHEA:28070"/>
        <dbReference type="ChEBI" id="CHEBI:15377"/>
        <dbReference type="ChEBI" id="CHEBI:33019"/>
        <dbReference type="ChEBI" id="CHEBI:60344"/>
        <dbReference type="ChEBI" id="CHEBI:60530"/>
        <dbReference type="ChEBI" id="CHEBI:175763"/>
        <dbReference type="EC" id="2.5.1.141"/>
    </reaction>
</comment>
<dbReference type="CDD" id="cd13957">
    <property type="entry name" value="PT_UbiA_Cox10"/>
    <property type="match status" value="1"/>
</dbReference>
<feature type="transmembrane region" description="Helical" evidence="9">
    <location>
        <begin position="221"/>
        <end position="242"/>
    </location>
</feature>
<evidence type="ECO:0000313" key="10">
    <source>
        <dbReference type="EMBL" id="EDN56925.1"/>
    </source>
</evidence>
<comment type="similarity">
    <text evidence="9">Belongs to the UbiA prenyltransferase family. Protoheme IX farnesyltransferase subfamily.</text>
</comment>
<evidence type="ECO:0000256" key="7">
    <source>
        <dbReference type="ARBA" id="ARBA00023136"/>
    </source>
</evidence>
<keyword evidence="11" id="KW-1185">Reference proteome</keyword>
<evidence type="ECO:0000256" key="3">
    <source>
        <dbReference type="ARBA" id="ARBA00022679"/>
    </source>
</evidence>
<dbReference type="PANTHER" id="PTHR43448">
    <property type="entry name" value="PROTOHEME IX FARNESYLTRANSFERASE, MITOCHONDRIAL"/>
    <property type="match status" value="1"/>
</dbReference>
<dbReference type="NCBIfam" id="TIGR01473">
    <property type="entry name" value="cyoE_ctaB"/>
    <property type="match status" value="1"/>
</dbReference>
<dbReference type="Gene3D" id="1.10.357.140">
    <property type="entry name" value="UbiA prenyltransferase"/>
    <property type="match status" value="1"/>
</dbReference>
<dbReference type="InterPro" id="IPR044878">
    <property type="entry name" value="UbiA_sf"/>
</dbReference>
<feature type="transmembrane region" description="Helical" evidence="9">
    <location>
        <begin position="169"/>
        <end position="188"/>
    </location>
</feature>
<feature type="transmembrane region" description="Helical" evidence="9">
    <location>
        <begin position="72"/>
        <end position="90"/>
    </location>
</feature>
<dbReference type="Pfam" id="PF01040">
    <property type="entry name" value="UbiA"/>
    <property type="match status" value="1"/>
</dbReference>
<feature type="transmembrane region" description="Helical" evidence="9">
    <location>
        <begin position="325"/>
        <end position="350"/>
    </location>
</feature>
<keyword evidence="4 9" id="KW-0812">Transmembrane</keyword>
<evidence type="ECO:0000256" key="2">
    <source>
        <dbReference type="ARBA" id="ARBA00022475"/>
    </source>
</evidence>
<dbReference type="PROSITE" id="PS00943">
    <property type="entry name" value="UBIA"/>
    <property type="match status" value="1"/>
</dbReference>
<comment type="miscellaneous">
    <text evidence="9">Carbon 2 of the heme B porphyrin ring is defined according to the Fischer nomenclature.</text>
</comment>
<evidence type="ECO:0000256" key="8">
    <source>
        <dbReference type="ARBA" id="ARBA00047690"/>
    </source>
</evidence>
<proteinExistence type="inferred from homology"/>
<evidence type="ECO:0000256" key="4">
    <source>
        <dbReference type="ARBA" id="ARBA00022692"/>
    </source>
</evidence>
<dbReference type="EC" id="2.5.1.141" evidence="9"/>
<dbReference type="InterPro" id="IPR030470">
    <property type="entry name" value="UbiA_prenylTrfase_CS"/>
</dbReference>
<feature type="transmembrane region" description="Helical" evidence="9">
    <location>
        <begin position="270"/>
        <end position="288"/>
    </location>
</feature>
<dbReference type="EMBL" id="DS267824">
    <property type="protein sequence ID" value="EDN56925.1"/>
    <property type="molecule type" value="Genomic_DNA"/>
</dbReference>
<dbReference type="InterPro" id="IPR006369">
    <property type="entry name" value="Protohaem_IX_farnesylTrfase"/>
</dbReference>
<keyword evidence="9" id="KW-0997">Cell inner membrane</keyword>
<protein>
    <recommendedName>
        <fullName evidence="9">Protoheme IX farnesyltransferase</fullName>
        <ecNumber evidence="9">2.5.1.141</ecNumber>
    </recommendedName>
    <alternativeName>
        <fullName evidence="9">Heme B farnesyltransferase</fullName>
    </alternativeName>
    <alternativeName>
        <fullName evidence="9">Heme O synthase</fullName>
    </alternativeName>
</protein>
<comment type="function">
    <text evidence="9">Converts heme B (protoheme IX) to heme O by substitution of the vinyl group on carbon 2 of heme B porphyrin ring with a hydroxyethyl farnesyl side group.</text>
</comment>
<dbReference type="GO" id="GO:0016740">
    <property type="term" value="F:transferase activity"/>
    <property type="evidence" value="ECO:0007669"/>
    <property type="project" value="UniProtKB-KW"/>
</dbReference>
<keyword evidence="6 9" id="KW-0350">Heme biosynthesis</keyword>
<accession>A0ABM9WU23</accession>
<evidence type="ECO:0000256" key="1">
    <source>
        <dbReference type="ARBA" id="ARBA00004141"/>
    </source>
</evidence>